<dbReference type="GO" id="GO:0016226">
    <property type="term" value="P:iron-sulfur cluster assembly"/>
    <property type="evidence" value="ECO:0007669"/>
    <property type="project" value="InterPro"/>
</dbReference>
<dbReference type="InterPro" id="IPR016092">
    <property type="entry name" value="ATAP"/>
</dbReference>
<dbReference type="Gene3D" id="2.60.300.12">
    <property type="entry name" value="HesB-like domain"/>
    <property type="match status" value="1"/>
</dbReference>
<name>F8EWE2_ZYMMT</name>
<accession>F8EWE2</accession>
<dbReference type="GO" id="GO:0051539">
    <property type="term" value="F:4 iron, 4 sulfur cluster binding"/>
    <property type="evidence" value="ECO:0007669"/>
    <property type="project" value="TreeGrafter"/>
</dbReference>
<sequence length="115" mass="12137">MENSLSEKPAVIFSASAAERVTDIARQQNKPAILRLSVEGGGCSGFRYQYSLADHIEAEDCQIHEGEATLIIDPVSLDLLAGSTVNFIKSLNGSAFQIENPNAVSGCGCGSSFSI</sequence>
<dbReference type="NCBIfam" id="TIGR00049">
    <property type="entry name" value="iron-sulfur cluster assembly accessory protein"/>
    <property type="match status" value="1"/>
</dbReference>
<evidence type="ECO:0000313" key="2">
    <source>
        <dbReference type="EMBL" id="AEI38552.1"/>
    </source>
</evidence>
<protein>
    <submittedName>
        <fullName evidence="2">Iron-sulfur cluster assembly accessory protein</fullName>
    </submittedName>
</protein>
<dbReference type="RefSeq" id="WP_013934940.1">
    <property type="nucleotide sequence ID" value="NC_015709.1"/>
</dbReference>
<dbReference type="GO" id="GO:0005506">
    <property type="term" value="F:iron ion binding"/>
    <property type="evidence" value="ECO:0007669"/>
    <property type="project" value="TreeGrafter"/>
</dbReference>
<feature type="domain" description="Core" evidence="1">
    <location>
        <begin position="13"/>
        <end position="110"/>
    </location>
</feature>
<dbReference type="eggNOG" id="COG0316">
    <property type="taxonomic scope" value="Bacteria"/>
</dbReference>
<dbReference type="SUPFAM" id="SSF89360">
    <property type="entry name" value="HesB-like domain"/>
    <property type="match status" value="1"/>
</dbReference>
<dbReference type="KEGG" id="zmp:Zymop_1664"/>
<reference evidence="2 3" key="1">
    <citation type="journal article" date="2011" name="J. Bacteriol.">
        <title>Genome sequence of the ethanol-producing Zymomonas mobilis subsp. pomaceae lectotype strain ATCC 29192.</title>
        <authorList>
            <person name="Kouvelis V.N."/>
            <person name="Davenport K.W."/>
            <person name="Brettin T.S."/>
            <person name="Bruce D."/>
            <person name="Detter C."/>
            <person name="Han C.S."/>
            <person name="Nolan M."/>
            <person name="Tapia R."/>
            <person name="Damoulaki A."/>
            <person name="Kyrpides N.C."/>
            <person name="Typas M.A."/>
            <person name="Pappas K.M."/>
        </authorList>
    </citation>
    <scope>NUCLEOTIDE SEQUENCE [LARGE SCALE GENOMIC DNA]</scope>
    <source>
        <strain evidence="3">ATCC 29192 / DSM 22645 / JCM 10191 / CCUG 17912 / NBRC 13757 / NCIMB 11200 / NRRL B-4491 / Barker I</strain>
    </source>
</reference>
<organism evidence="2 3">
    <name type="scientific">Zymomonas mobilis subsp. pomaceae (strain ATCC 29192 / DSM 22645 / JCM 10191 / CCUG 17912 / NBRC 13757 / NCIMB 11200 / NRRL B-4491 / Barker I)</name>
    <dbReference type="NCBI Taxonomy" id="579138"/>
    <lineage>
        <taxon>Bacteria</taxon>
        <taxon>Pseudomonadati</taxon>
        <taxon>Pseudomonadota</taxon>
        <taxon>Alphaproteobacteria</taxon>
        <taxon>Sphingomonadales</taxon>
        <taxon>Zymomonadaceae</taxon>
        <taxon>Zymomonas</taxon>
    </lineage>
</organism>
<evidence type="ECO:0000259" key="1">
    <source>
        <dbReference type="Pfam" id="PF01521"/>
    </source>
</evidence>
<dbReference type="EMBL" id="CP002865">
    <property type="protein sequence ID" value="AEI38552.1"/>
    <property type="molecule type" value="Genomic_DNA"/>
</dbReference>
<gene>
    <name evidence="2" type="ordered locus">Zymop_1664</name>
</gene>
<dbReference type="HOGENOM" id="CLU_069054_5_3_5"/>
<dbReference type="STRING" id="579138.Zymop_1664"/>
<dbReference type="PANTHER" id="PTHR43011:SF1">
    <property type="entry name" value="IRON-SULFUR CLUSTER ASSEMBLY 2 HOMOLOG, MITOCHONDRIAL"/>
    <property type="match status" value="1"/>
</dbReference>
<dbReference type="InterPro" id="IPR017870">
    <property type="entry name" value="FeS_cluster_insertion_CS"/>
</dbReference>
<proteinExistence type="predicted"/>
<dbReference type="InterPro" id="IPR035903">
    <property type="entry name" value="HesB-like_dom_sf"/>
</dbReference>
<dbReference type="PROSITE" id="PS01152">
    <property type="entry name" value="HESB"/>
    <property type="match status" value="1"/>
</dbReference>
<dbReference type="PANTHER" id="PTHR43011">
    <property type="entry name" value="IRON-SULFUR CLUSTER ASSEMBLY 2 HOMOLOG, MITOCHONDRIAL"/>
    <property type="match status" value="1"/>
</dbReference>
<dbReference type="Proteomes" id="UP000000491">
    <property type="component" value="Chromosome"/>
</dbReference>
<dbReference type="GO" id="GO:0051537">
    <property type="term" value="F:2 iron, 2 sulfur cluster binding"/>
    <property type="evidence" value="ECO:0007669"/>
    <property type="project" value="TreeGrafter"/>
</dbReference>
<dbReference type="PATRIC" id="fig|579138.3.peg.1768"/>
<evidence type="ECO:0000313" key="3">
    <source>
        <dbReference type="Proteomes" id="UP000000491"/>
    </source>
</evidence>
<dbReference type="Pfam" id="PF01521">
    <property type="entry name" value="Fe-S_biosyn"/>
    <property type="match status" value="1"/>
</dbReference>
<dbReference type="InterPro" id="IPR000361">
    <property type="entry name" value="ATAP_core_dom"/>
</dbReference>
<dbReference type="AlphaFoldDB" id="F8EWE2"/>